<dbReference type="AlphaFoldDB" id="A0AAV5T0L1"/>
<feature type="coiled-coil region" evidence="1">
    <location>
        <begin position="80"/>
        <end position="114"/>
    </location>
</feature>
<protein>
    <recommendedName>
        <fullName evidence="5">GYF domain-containing protein</fullName>
    </recommendedName>
</protein>
<name>A0AAV5T0L1_9BILA</name>
<organism evidence="3 4">
    <name type="scientific">Pristionchus entomophagus</name>
    <dbReference type="NCBI Taxonomy" id="358040"/>
    <lineage>
        <taxon>Eukaryota</taxon>
        <taxon>Metazoa</taxon>
        <taxon>Ecdysozoa</taxon>
        <taxon>Nematoda</taxon>
        <taxon>Chromadorea</taxon>
        <taxon>Rhabditida</taxon>
        <taxon>Rhabditina</taxon>
        <taxon>Diplogasteromorpha</taxon>
        <taxon>Diplogasteroidea</taxon>
        <taxon>Neodiplogasteridae</taxon>
        <taxon>Pristionchus</taxon>
    </lineage>
</organism>
<feature type="region of interest" description="Disordered" evidence="2">
    <location>
        <begin position="340"/>
        <end position="384"/>
    </location>
</feature>
<dbReference type="EMBL" id="BTSX01000002">
    <property type="protein sequence ID" value="GMS85875.1"/>
    <property type="molecule type" value="Genomic_DNA"/>
</dbReference>
<evidence type="ECO:0000256" key="2">
    <source>
        <dbReference type="SAM" id="MobiDB-lite"/>
    </source>
</evidence>
<evidence type="ECO:0000256" key="1">
    <source>
        <dbReference type="SAM" id="Coils"/>
    </source>
</evidence>
<evidence type="ECO:0008006" key="5">
    <source>
        <dbReference type="Google" id="ProtNLM"/>
    </source>
</evidence>
<gene>
    <name evidence="3" type="ORF">PENTCL1PPCAC_8050</name>
</gene>
<proteinExistence type="predicted"/>
<keyword evidence="4" id="KW-1185">Reference proteome</keyword>
<accession>A0AAV5T0L1</accession>
<keyword evidence="1" id="KW-0175">Coiled coil</keyword>
<dbReference type="PANTHER" id="PTHR36936:SF3">
    <property type="entry name" value="PROTEIN CBG26223"/>
    <property type="match status" value="1"/>
</dbReference>
<evidence type="ECO:0000313" key="3">
    <source>
        <dbReference type="EMBL" id="GMS85875.1"/>
    </source>
</evidence>
<comment type="caution">
    <text evidence="3">The sequence shown here is derived from an EMBL/GenBank/DDBJ whole genome shotgun (WGS) entry which is preliminary data.</text>
</comment>
<feature type="non-terminal residue" evidence="3">
    <location>
        <position position="1"/>
    </location>
</feature>
<sequence length="489" mass="54375">SMMTEDEPDLWYDQSNGSLVPCSLREAQIWLADGYFTSDTRFAKKEGDGNMGEWRTLEELMERNGPSMPFTEWYSSEEERKEQEEELGRLLEEMAELRQRRNHLQRVLTEASERRAYVHSELDRLVQKYPATDTRSMQTQATLSTVISVQTTAAAPRPTSPVPLLPQISPPPGVDPFALLKSCIGARRKLNTDDVVGRFKQLRIRFDRCDKKQLVQRTSSVFAEHRVKMCTLCRLKLDSTNNVMEHICGGKHIMAMQGAVCADALDFWWSAVETATTAQPVFGANPAPGFGRKPEPGFGSKQGFGVKPQPLFGANKPQYGFGAKPPSLFAVNKPQPLFGVRPEPGFGKKPDPGFGARPEPASGNKLDPSKRSVQGADPIEPPNLPVLSVLRRESKVDKLSANPKDELAKMHSIFKICDKKKLDNDPNTIGLFAKPLLCMICNRCSIDKASNLITHITGNGHVDTMLKEGCPVSQNATDFWMSAVQRACK</sequence>
<dbReference type="Proteomes" id="UP001432027">
    <property type="component" value="Unassembled WGS sequence"/>
</dbReference>
<evidence type="ECO:0000313" key="4">
    <source>
        <dbReference type="Proteomes" id="UP001432027"/>
    </source>
</evidence>
<dbReference type="PANTHER" id="PTHR36936">
    <property type="entry name" value="PROTEIN CBG25168"/>
    <property type="match status" value="1"/>
</dbReference>
<reference evidence="3" key="1">
    <citation type="submission" date="2023-10" db="EMBL/GenBank/DDBJ databases">
        <title>Genome assembly of Pristionchus species.</title>
        <authorList>
            <person name="Yoshida K."/>
            <person name="Sommer R.J."/>
        </authorList>
    </citation>
    <scope>NUCLEOTIDE SEQUENCE</scope>
    <source>
        <strain evidence="3">RS0144</strain>
    </source>
</reference>